<proteinExistence type="predicted"/>
<protein>
    <recommendedName>
        <fullName evidence="4">Pilus assembly protein PilP</fullName>
    </recommendedName>
</protein>
<dbReference type="EMBL" id="CP046415">
    <property type="protein sequence ID" value="QGT77790.1"/>
    <property type="molecule type" value="Genomic_DNA"/>
</dbReference>
<sequence>MNMDHNQGGRTRLDLARLGLIGAGLLLVGGLGGCAQDMSDLKQQVAELEARPGGKIEPIPEMKPLPKYAYSVPEEARTPFMPPKEDDVDDGDGLKPDVDRPKEPLEQFPLDALAMRGIINRQGNTYALIRDGNGVIHEVMLGDHMGRNYGEVMEIGETSVTLEEIVPDGQGGWRKQTTVVKSQSGRS</sequence>
<name>A0A6I6CWT6_9GAMM</name>
<dbReference type="Gene3D" id="2.30.30.830">
    <property type="match status" value="1"/>
</dbReference>
<evidence type="ECO:0008006" key="4">
    <source>
        <dbReference type="Google" id="ProtNLM"/>
    </source>
</evidence>
<feature type="region of interest" description="Disordered" evidence="1">
    <location>
        <begin position="77"/>
        <end position="103"/>
    </location>
</feature>
<reference evidence="2 3" key="1">
    <citation type="submission" date="2019-11" db="EMBL/GenBank/DDBJ databases">
        <authorList>
            <person name="Zhang J."/>
            <person name="Sun C."/>
        </authorList>
    </citation>
    <scope>NUCLEOTIDE SEQUENCE [LARGE SCALE GENOMIC DNA]</scope>
    <source>
        <strain evidence="3">sp2</strain>
    </source>
</reference>
<organism evidence="2 3">
    <name type="scientific">Guyparkeria halophila</name>
    <dbReference type="NCBI Taxonomy" id="47960"/>
    <lineage>
        <taxon>Bacteria</taxon>
        <taxon>Pseudomonadati</taxon>
        <taxon>Pseudomonadota</taxon>
        <taxon>Gammaproteobacteria</taxon>
        <taxon>Chromatiales</taxon>
        <taxon>Thioalkalibacteraceae</taxon>
        <taxon>Guyparkeria</taxon>
    </lineage>
</organism>
<dbReference type="AlphaFoldDB" id="A0A6I6CWT6"/>
<dbReference type="InterPro" id="IPR007446">
    <property type="entry name" value="PilP"/>
</dbReference>
<gene>
    <name evidence="2" type="ORF">GM160_02165</name>
</gene>
<dbReference type="KEGG" id="ghl:GM160_02165"/>
<dbReference type="PIRSF" id="PIRSF016481">
    <property type="entry name" value="Pilus_assembly_PilP"/>
    <property type="match status" value="1"/>
</dbReference>
<keyword evidence="3" id="KW-1185">Reference proteome</keyword>
<accession>A0A6I6CWT6</accession>
<evidence type="ECO:0000313" key="2">
    <source>
        <dbReference type="EMBL" id="QGT77790.1"/>
    </source>
</evidence>
<evidence type="ECO:0000313" key="3">
    <source>
        <dbReference type="Proteomes" id="UP000427716"/>
    </source>
</evidence>
<feature type="compositionally biased region" description="Basic and acidic residues" evidence="1">
    <location>
        <begin position="92"/>
        <end position="103"/>
    </location>
</feature>
<dbReference type="Pfam" id="PF04351">
    <property type="entry name" value="PilP"/>
    <property type="match status" value="1"/>
</dbReference>
<evidence type="ECO:0000256" key="1">
    <source>
        <dbReference type="SAM" id="MobiDB-lite"/>
    </source>
</evidence>
<dbReference type="Proteomes" id="UP000427716">
    <property type="component" value="Chromosome"/>
</dbReference>